<dbReference type="PROSITE" id="PS00028">
    <property type="entry name" value="ZINC_FINGER_C2H2_1"/>
    <property type="match status" value="6"/>
</dbReference>
<dbReference type="FunFam" id="3.30.160.60:FF:000072">
    <property type="entry name" value="zinc finger protein 143 isoform X1"/>
    <property type="match status" value="3"/>
</dbReference>
<dbReference type="GO" id="GO:0006357">
    <property type="term" value="P:regulation of transcription by RNA polymerase II"/>
    <property type="evidence" value="ECO:0007669"/>
    <property type="project" value="TreeGrafter"/>
</dbReference>
<feature type="domain" description="C2H2-type" evidence="8">
    <location>
        <begin position="152"/>
        <end position="181"/>
    </location>
</feature>
<dbReference type="SMART" id="SM00355">
    <property type="entry name" value="ZnF_C2H2"/>
    <property type="match status" value="6"/>
</dbReference>
<keyword evidence="4 7" id="KW-0863">Zinc-finger</keyword>
<dbReference type="FunFam" id="3.30.160.60:FF:001102">
    <property type="entry name" value="Transcription factor IIIA"/>
    <property type="match status" value="1"/>
</dbReference>
<evidence type="ECO:0000256" key="2">
    <source>
        <dbReference type="ARBA" id="ARBA00022723"/>
    </source>
</evidence>
<dbReference type="InterPro" id="IPR013087">
    <property type="entry name" value="Znf_C2H2_type"/>
</dbReference>
<dbReference type="Proteomes" id="UP000292052">
    <property type="component" value="Unassembled WGS sequence"/>
</dbReference>
<feature type="domain" description="C2H2-type" evidence="8">
    <location>
        <begin position="122"/>
        <end position="151"/>
    </location>
</feature>
<proteinExistence type="predicted"/>
<dbReference type="InterPro" id="IPR051061">
    <property type="entry name" value="Zinc_finger_trans_reg"/>
</dbReference>
<dbReference type="OrthoDB" id="6145499at2759"/>
<feature type="domain" description="C2H2-type" evidence="8">
    <location>
        <begin position="241"/>
        <end position="270"/>
    </location>
</feature>
<dbReference type="STRING" id="1661398.A0A482VJ71"/>
<evidence type="ECO:0000256" key="1">
    <source>
        <dbReference type="ARBA" id="ARBA00004123"/>
    </source>
</evidence>
<keyword evidence="5" id="KW-0862">Zinc</keyword>
<reference evidence="9 10" key="1">
    <citation type="submission" date="2017-03" db="EMBL/GenBank/DDBJ databases">
        <title>Genome of the blue death feigning beetle - Asbolus verrucosus.</title>
        <authorList>
            <person name="Rider S.D."/>
        </authorList>
    </citation>
    <scope>NUCLEOTIDE SEQUENCE [LARGE SCALE GENOMIC DNA]</scope>
    <source>
        <strain evidence="9">Butters</strain>
        <tissue evidence="9">Head and leg muscle</tissue>
    </source>
</reference>
<dbReference type="AlphaFoldDB" id="A0A482VJ71"/>
<name>A0A482VJ71_ASBVE</name>
<dbReference type="PROSITE" id="PS50157">
    <property type="entry name" value="ZINC_FINGER_C2H2_2"/>
    <property type="match status" value="6"/>
</dbReference>
<dbReference type="GO" id="GO:0005634">
    <property type="term" value="C:nucleus"/>
    <property type="evidence" value="ECO:0007669"/>
    <property type="project" value="UniProtKB-SubCell"/>
</dbReference>
<sequence length="768" mass="86233">MEVWNSSEKVHNQNENSYTMNNDLKDYIDESFDFSFNNVCDRPIENYTKEDDKERVQNSTYLVKLQENDENSGYIHHTVSLDEIYMHINPGASNKMPEKPSHATLTITSTDPTTKETTVNRYNCEYDGCSRTYSTVGNLRTHMKTHKGEYRFKCTEPNCGKAFLTSYSLKIHIRVHTKVKPFDCKFPECGKAFNTLYRLRAHERLHNGKTFNCESEGCMKFFTTLSDLKKHTRTHTREKPYKCKESGCGKAFTASHHLKTHQRIHSGERPYTCKESTCSRAFSTPHSLKSHIKTHQRSQIKVEANQKMGEENNEKDGEGGENRVKITNENGDINVPFDFEGNYHYGTFENALDTTWDGMGDVDVKKSVPEPKLNQTEPNLQDVNLDNLINTYNLVNNNYVTQNSNITEVNLASLTLDNKAKFAAVIETDLSSQFEMANGLKNYATVNTAEPIQTQLPYNIGTENIEDGKDGETLNDTQMELEDGSIITEIEDAGINLYDLTSQSSSVNNFDVDMFENVFNSEEKNKKINVISVKKIVPSQNDLVNLDKQIYTPEALQMSLACDEEVPDMWVDVMNYYNSAQVNVFEQNTVDDNQVIAVPTAVQSYLSLPPLQNNNADNQLDNNTFTQLNNFILQNLGGAQEQSTNTDSNLLRNLTADADICKCVDCKCDSVNNCQNCEGHDRGEKQPSTPAAGCSCPSQNKNGGCCQGANKLAKMANCGGDKNDCCVVVCLKTLDQLRQVLNMASTYGGLQNLMLGCIKGGDFCALPK</sequence>
<evidence type="ECO:0000256" key="6">
    <source>
        <dbReference type="ARBA" id="ARBA00023242"/>
    </source>
</evidence>
<comment type="caution">
    <text evidence="9">The sequence shown here is derived from an EMBL/GenBank/DDBJ whole genome shotgun (WGS) entry which is preliminary data.</text>
</comment>
<evidence type="ECO:0000256" key="7">
    <source>
        <dbReference type="PROSITE-ProRule" id="PRU00042"/>
    </source>
</evidence>
<dbReference type="InterPro" id="IPR036236">
    <property type="entry name" value="Znf_C2H2_sf"/>
</dbReference>
<evidence type="ECO:0000313" key="10">
    <source>
        <dbReference type="Proteomes" id="UP000292052"/>
    </source>
</evidence>
<dbReference type="Pfam" id="PF00096">
    <property type="entry name" value="zf-C2H2"/>
    <property type="match status" value="6"/>
</dbReference>
<organism evidence="9 10">
    <name type="scientific">Asbolus verrucosus</name>
    <name type="common">Desert ironclad beetle</name>
    <dbReference type="NCBI Taxonomy" id="1661398"/>
    <lineage>
        <taxon>Eukaryota</taxon>
        <taxon>Metazoa</taxon>
        <taxon>Ecdysozoa</taxon>
        <taxon>Arthropoda</taxon>
        <taxon>Hexapoda</taxon>
        <taxon>Insecta</taxon>
        <taxon>Pterygota</taxon>
        <taxon>Neoptera</taxon>
        <taxon>Endopterygota</taxon>
        <taxon>Coleoptera</taxon>
        <taxon>Polyphaga</taxon>
        <taxon>Cucujiformia</taxon>
        <taxon>Tenebrionidae</taxon>
        <taxon>Pimeliinae</taxon>
        <taxon>Asbolus</taxon>
    </lineage>
</organism>
<dbReference type="SUPFAM" id="SSF57667">
    <property type="entry name" value="beta-beta-alpha zinc fingers"/>
    <property type="match status" value="4"/>
</dbReference>
<evidence type="ECO:0000256" key="4">
    <source>
        <dbReference type="ARBA" id="ARBA00022771"/>
    </source>
</evidence>
<dbReference type="FunFam" id="3.30.160.60:FF:000397">
    <property type="entry name" value="Metal regulatory transcription factor 1"/>
    <property type="match status" value="1"/>
</dbReference>
<dbReference type="GO" id="GO:0008270">
    <property type="term" value="F:zinc ion binding"/>
    <property type="evidence" value="ECO:0007669"/>
    <property type="project" value="UniProtKB-KW"/>
</dbReference>
<gene>
    <name evidence="9" type="ORF">BDFB_000615</name>
</gene>
<evidence type="ECO:0000256" key="5">
    <source>
        <dbReference type="ARBA" id="ARBA00022833"/>
    </source>
</evidence>
<dbReference type="PANTHER" id="PTHR46179:SF25">
    <property type="entry name" value="METAL RESPONSE ELEMENT-BINDING TRANSCRIPTION FACTOR-1, ISOFORM C"/>
    <property type="match status" value="1"/>
</dbReference>
<dbReference type="FunFam" id="3.30.160.60:FF:000125">
    <property type="entry name" value="Putative zinc finger protein 143"/>
    <property type="match status" value="1"/>
</dbReference>
<keyword evidence="6" id="KW-0539">Nucleus</keyword>
<comment type="subcellular location">
    <subcellularLocation>
        <location evidence="1">Nucleus</location>
    </subcellularLocation>
</comment>
<dbReference type="Gene3D" id="3.30.160.60">
    <property type="entry name" value="Classic Zinc Finger"/>
    <property type="match status" value="6"/>
</dbReference>
<feature type="domain" description="C2H2-type" evidence="8">
    <location>
        <begin position="271"/>
        <end position="300"/>
    </location>
</feature>
<protein>
    <submittedName>
        <fullName evidence="9">pH-response transcription factor pacC/RIM101-like</fullName>
    </submittedName>
</protein>
<feature type="domain" description="C2H2-type" evidence="8">
    <location>
        <begin position="211"/>
        <end position="240"/>
    </location>
</feature>
<keyword evidence="2" id="KW-0479">Metal-binding</keyword>
<evidence type="ECO:0000259" key="8">
    <source>
        <dbReference type="PROSITE" id="PS50157"/>
    </source>
</evidence>
<keyword evidence="3" id="KW-0677">Repeat</keyword>
<dbReference type="EMBL" id="QDEB01095125">
    <property type="protein sequence ID" value="RZC32714.1"/>
    <property type="molecule type" value="Genomic_DNA"/>
</dbReference>
<dbReference type="PANTHER" id="PTHR46179">
    <property type="entry name" value="ZINC FINGER PROTEIN"/>
    <property type="match status" value="1"/>
</dbReference>
<evidence type="ECO:0000256" key="3">
    <source>
        <dbReference type="ARBA" id="ARBA00022737"/>
    </source>
</evidence>
<keyword evidence="10" id="KW-1185">Reference proteome</keyword>
<accession>A0A482VJ71</accession>
<evidence type="ECO:0000313" key="9">
    <source>
        <dbReference type="EMBL" id="RZC32714.1"/>
    </source>
</evidence>
<feature type="domain" description="C2H2-type" evidence="8">
    <location>
        <begin position="182"/>
        <end position="211"/>
    </location>
</feature>